<protein>
    <submittedName>
        <fullName evidence="1">Uncharacterized protein</fullName>
    </submittedName>
</protein>
<dbReference type="Proteomes" id="UP000294902">
    <property type="component" value="Unassembled WGS sequence"/>
</dbReference>
<dbReference type="EMBL" id="SMAL01000002">
    <property type="protein sequence ID" value="TCT16003.1"/>
    <property type="molecule type" value="Genomic_DNA"/>
</dbReference>
<accession>A0A4R3MM46</accession>
<dbReference type="AlphaFoldDB" id="A0A4R3MM46"/>
<evidence type="ECO:0000313" key="2">
    <source>
        <dbReference type="Proteomes" id="UP000294902"/>
    </source>
</evidence>
<sequence length="62" mass="7410">MRKNYFAKMVNYIKKVYKIESGLKNLTDDRVNPTYKTDQIILPVLLGFILRIRSFNELNQML</sequence>
<name>A0A4R3MM46_9FIRM</name>
<reference evidence="1 2" key="1">
    <citation type="submission" date="2019-03" db="EMBL/GenBank/DDBJ databases">
        <title>Genomic Encyclopedia of Type Strains, Phase IV (KMG-IV): sequencing the most valuable type-strain genomes for metagenomic binning, comparative biology and taxonomic classification.</title>
        <authorList>
            <person name="Goeker M."/>
        </authorList>
    </citation>
    <scope>NUCLEOTIDE SEQUENCE [LARGE SCALE GENOMIC DNA]</scope>
    <source>
        <strain evidence="1 2">DSM 24629</strain>
    </source>
</reference>
<proteinExistence type="predicted"/>
<keyword evidence="2" id="KW-1185">Reference proteome</keyword>
<dbReference type="RefSeq" id="WP_132250042.1">
    <property type="nucleotide sequence ID" value="NZ_SMAL01000002.1"/>
</dbReference>
<dbReference type="OrthoDB" id="1799448at2"/>
<comment type="caution">
    <text evidence="1">The sequence shown here is derived from an EMBL/GenBank/DDBJ whole genome shotgun (WGS) entry which is preliminary data.</text>
</comment>
<gene>
    <name evidence="1" type="ORF">EDC18_10217</name>
</gene>
<evidence type="ECO:0000313" key="1">
    <source>
        <dbReference type="EMBL" id="TCT16003.1"/>
    </source>
</evidence>
<organism evidence="1 2">
    <name type="scientific">Natranaerovirga pectinivora</name>
    <dbReference type="NCBI Taxonomy" id="682400"/>
    <lineage>
        <taxon>Bacteria</taxon>
        <taxon>Bacillati</taxon>
        <taxon>Bacillota</taxon>
        <taxon>Clostridia</taxon>
        <taxon>Lachnospirales</taxon>
        <taxon>Natranaerovirgaceae</taxon>
        <taxon>Natranaerovirga</taxon>
    </lineage>
</organism>